<dbReference type="PANTHER" id="PTHR34387:SF1">
    <property type="entry name" value="PERIPLASMIC IMMUNOGENIC PROTEIN"/>
    <property type="match status" value="1"/>
</dbReference>
<dbReference type="EMBL" id="JFAX01000009">
    <property type="protein sequence ID" value="EXI67648.1"/>
    <property type="molecule type" value="Genomic_DNA"/>
</dbReference>
<dbReference type="STRING" id="1454001.AW08_01911"/>
<dbReference type="Gene3D" id="3.30.110.170">
    <property type="entry name" value="Protein of unknown function (DUF541), domain 1"/>
    <property type="match status" value="1"/>
</dbReference>
<evidence type="ECO:0000313" key="2">
    <source>
        <dbReference type="EMBL" id="EXI67648.1"/>
    </source>
</evidence>
<proteinExistence type="predicted"/>
<dbReference type="InterPro" id="IPR007497">
    <property type="entry name" value="SIMPL/DUF541"/>
</dbReference>
<comment type="caution">
    <text evidence="2">The sequence shown here is derived from an EMBL/GenBank/DDBJ whole genome shotgun (WGS) entry which is preliminary data.</text>
</comment>
<feature type="chain" id="PRO_5001460837" evidence="1">
    <location>
        <begin position="25"/>
        <end position="231"/>
    </location>
</feature>
<dbReference type="Proteomes" id="UP000020218">
    <property type="component" value="Unassembled WGS sequence"/>
</dbReference>
<evidence type="ECO:0000313" key="3">
    <source>
        <dbReference type="Proteomes" id="UP000020218"/>
    </source>
</evidence>
<sequence length="231" mass="24005">MKALTALRHALPVLALLAASPALAAADRQTTIELAAEASRPAANDLARATVFAEASGATPGELGKRVNGLIADGLKMARSYGNVRVQSGATHTHPVYGKGNRIEGWRMRSDLTLESTDAAALSELLGKLQASLGVANLSMLPAAETRRKAETEATLAALAAFRERAKVIADALGKPFRIRHLSVSSSGRPPVMPVMRAAAMVADAAPPPMPLEAGESLVSSTVSGQIELIE</sequence>
<dbReference type="PANTHER" id="PTHR34387">
    <property type="entry name" value="SLR1258 PROTEIN"/>
    <property type="match status" value="1"/>
</dbReference>
<dbReference type="GO" id="GO:0006974">
    <property type="term" value="P:DNA damage response"/>
    <property type="evidence" value="ECO:0007669"/>
    <property type="project" value="TreeGrafter"/>
</dbReference>
<reference evidence="2" key="1">
    <citation type="submission" date="2014-02" db="EMBL/GenBank/DDBJ databases">
        <title>Expanding our view of genomic diversity in Candidatus Accumulibacter clades.</title>
        <authorList>
            <person name="Skennerton C.T."/>
            <person name="Barr J.J."/>
            <person name="Slater F.R."/>
            <person name="Bond P.L."/>
            <person name="Tyson G.W."/>
        </authorList>
    </citation>
    <scope>NUCLEOTIDE SEQUENCE [LARGE SCALE GENOMIC DNA]</scope>
</reference>
<accession>A0A011MD15</accession>
<keyword evidence="1" id="KW-0732">Signal</keyword>
<name>A0A011MD15_9PROT</name>
<feature type="signal peptide" evidence="1">
    <location>
        <begin position="1"/>
        <end position="24"/>
    </location>
</feature>
<keyword evidence="3" id="KW-1185">Reference proteome</keyword>
<dbReference type="PATRIC" id="fig|1454001.3.peg.1912"/>
<dbReference type="Pfam" id="PF04402">
    <property type="entry name" value="SIMPL"/>
    <property type="match status" value="1"/>
</dbReference>
<protein>
    <submittedName>
        <fullName evidence="2">Periplasmic/secreted protein</fullName>
    </submittedName>
</protein>
<dbReference type="Gene3D" id="3.30.70.2970">
    <property type="entry name" value="Protein of unknown function (DUF541), domain 2"/>
    <property type="match status" value="1"/>
</dbReference>
<gene>
    <name evidence="2" type="ORF">AW08_01911</name>
</gene>
<organism evidence="2 3">
    <name type="scientific">Candidatus Accumulibacter adjunctus</name>
    <dbReference type="NCBI Taxonomy" id="1454001"/>
    <lineage>
        <taxon>Bacteria</taxon>
        <taxon>Pseudomonadati</taxon>
        <taxon>Pseudomonadota</taxon>
        <taxon>Betaproteobacteria</taxon>
        <taxon>Candidatus Accumulibacter</taxon>
    </lineage>
</organism>
<dbReference type="AlphaFoldDB" id="A0A011MD15"/>
<dbReference type="InterPro" id="IPR052022">
    <property type="entry name" value="26kDa_periplasmic_antigen"/>
</dbReference>
<evidence type="ECO:0000256" key="1">
    <source>
        <dbReference type="SAM" id="SignalP"/>
    </source>
</evidence>